<gene>
    <name evidence="3" type="ORF">g.42762</name>
</gene>
<evidence type="ECO:0000259" key="2">
    <source>
        <dbReference type="Pfam" id="PF23553"/>
    </source>
</evidence>
<accession>A0A1D2A4K5</accession>
<organism evidence="3">
    <name type="scientific">Auxenochlorella protothecoides</name>
    <name type="common">Green microalga</name>
    <name type="synonym">Chlorella protothecoides</name>
    <dbReference type="NCBI Taxonomy" id="3075"/>
    <lineage>
        <taxon>Eukaryota</taxon>
        <taxon>Viridiplantae</taxon>
        <taxon>Chlorophyta</taxon>
        <taxon>core chlorophytes</taxon>
        <taxon>Trebouxiophyceae</taxon>
        <taxon>Chlorellales</taxon>
        <taxon>Chlorellaceae</taxon>
        <taxon>Auxenochlorella</taxon>
    </lineage>
</organism>
<proteinExistence type="predicted"/>
<evidence type="ECO:0000313" key="3">
    <source>
        <dbReference type="EMBL" id="JAT74166.1"/>
    </source>
</evidence>
<sequence>MAARDLTLHISSKLAGEWSAPNVAGMLTAPVLEYLVSKWSDLDTMVKTRLLLAPLAMKGASLEELRPQLQAMVEAGVADKDEWVRVMALAVGPYDGRIHLGAVAADFKLVGKTLDELVSGLREADPLLYRPQEELYLHPDLVRERQGVASPAPVLPHRHFRARPRSEAPTAGQGLPSSAAPGLRPPGAAIAPGGSRAGATGPRSLPRPAADIFISRPAPTARPRAGLAGAGAAQVRRTATLDIAAVAALNQQAAAERERKAQAEREAKEALARRRAEERAAERAAAKAEKDAARLAARRGKEPDDPGKGPSLGDDASGAAKRKRSPGKGPDVLVAEVEASGLEPGNLVPGDTETPAPQPDSPVPKCAESDAENL</sequence>
<feature type="region of interest" description="Disordered" evidence="1">
    <location>
        <begin position="257"/>
        <end position="374"/>
    </location>
</feature>
<feature type="region of interest" description="Disordered" evidence="1">
    <location>
        <begin position="163"/>
        <end position="209"/>
    </location>
</feature>
<evidence type="ECO:0000256" key="1">
    <source>
        <dbReference type="SAM" id="MobiDB-lite"/>
    </source>
</evidence>
<dbReference type="AlphaFoldDB" id="A0A1D2A4K5"/>
<dbReference type="Pfam" id="PF23553">
    <property type="entry name" value="NELF-A_N"/>
    <property type="match status" value="1"/>
</dbReference>
<feature type="domain" description="NELF-A N-terminal" evidence="2">
    <location>
        <begin position="16"/>
        <end position="89"/>
    </location>
</feature>
<name>A0A1D2A4K5_AUXPR</name>
<dbReference type="InterPro" id="IPR056557">
    <property type="entry name" value="NELF-A_N"/>
</dbReference>
<protein>
    <recommendedName>
        <fullName evidence="2">NELF-A N-terminal domain-containing protein</fullName>
    </recommendedName>
</protein>
<feature type="compositionally biased region" description="Basic and acidic residues" evidence="1">
    <location>
        <begin position="257"/>
        <end position="307"/>
    </location>
</feature>
<reference evidence="3" key="1">
    <citation type="submission" date="2015-08" db="EMBL/GenBank/DDBJ databases">
        <authorList>
            <person name="Babu N.S."/>
            <person name="Beckwith C.J."/>
            <person name="Beseler K.G."/>
            <person name="Brison A."/>
            <person name="Carone J.V."/>
            <person name="Caskin T.P."/>
            <person name="Diamond M."/>
            <person name="Durham M.E."/>
            <person name="Foxe J.M."/>
            <person name="Go M."/>
            <person name="Henderson B.A."/>
            <person name="Jones I.B."/>
            <person name="McGettigan J.A."/>
            <person name="Micheletti S.J."/>
            <person name="Nasrallah M.E."/>
            <person name="Ortiz D."/>
            <person name="Piller C.R."/>
            <person name="Privatt S.R."/>
            <person name="Schneider S.L."/>
            <person name="Sharp S."/>
            <person name="Smith T.C."/>
            <person name="Stanton J.D."/>
            <person name="Ullery H.E."/>
            <person name="Wilson R.J."/>
            <person name="Serrano M.G."/>
            <person name="Buck G."/>
            <person name="Lee V."/>
            <person name="Wang Y."/>
            <person name="Carvalho R."/>
            <person name="Voegtly L."/>
            <person name="Shi R."/>
            <person name="Duckworth R."/>
            <person name="Johnson A."/>
            <person name="Loviza R."/>
            <person name="Walstead R."/>
            <person name="Shah Z."/>
            <person name="Kiflezghi M."/>
            <person name="Wade K."/>
            <person name="Ball S.L."/>
            <person name="Bradley K.W."/>
            <person name="Asai D.J."/>
            <person name="Bowman C.A."/>
            <person name="Russell D.A."/>
            <person name="Pope W.H."/>
            <person name="Jacobs-Sera D."/>
            <person name="Hendrix R.W."/>
            <person name="Hatfull G.F."/>
        </authorList>
    </citation>
    <scope>NUCLEOTIDE SEQUENCE</scope>
</reference>
<dbReference type="EMBL" id="GDKF01004456">
    <property type="protein sequence ID" value="JAT74166.1"/>
    <property type="molecule type" value="Transcribed_RNA"/>
</dbReference>